<accession>A0AAV1HCJ9</accession>
<evidence type="ECO:0000256" key="1">
    <source>
        <dbReference type="SAM" id="MobiDB-lite"/>
    </source>
</evidence>
<feature type="region of interest" description="Disordered" evidence="1">
    <location>
        <begin position="515"/>
        <end position="584"/>
    </location>
</feature>
<sequence>MQQQQDSPQTPANVMMRITDSPPSHPACCFFGFSSWLRDRLFKMKVISSAVLSTLLCTVKEEHRTAFFGEDIHIDVPPGNVGEVVFKPRISGQAEVTLLQEGKVMNPRCHINSLGHLVVDDIQEEDEGVYEIRNTSNPSSAKHLILIVRDCALEQVVKYGETYYIHLNQVEGPITLEFRPSLIQPNQTEIHHATEAPAVVLYNQTAVIAEDYVGRLSVSEKRVTLHSVRMTDEGSFTVLDREGKVRRRNCLNVRGHQDFPRLPYGANLKMKLYQHHSLLNIVYIPKSDNRPRAVLDQGVLVTPLDPMLEGRLTVEGSELSMKKLHVSDVGLFKVTDLAGFPVADVYVEVEAYKLPPLTVAVLSLLGLIAFMLLICLLSCVYKVHKRNEKNKKLMLIAQQAGKGDGDAFRQVVHEAYTRFAEESVMQSVSDKTPETSEVTIKGLEVSKPGRYQALTSENFMEMSDSGVEFTHSSLPLDSDTDGGMTYASHKPLLNAVSPTAVTTGVLSDSLEATLTPHGDLNATRTPDSVLSASPASNPRSLAAATPDGSLGGAASPGAGSRGTAGSDSAKTEGGAEGGEAGQTG</sequence>
<keyword evidence="4" id="KW-1185">Reference proteome</keyword>
<keyword evidence="2" id="KW-0812">Transmembrane</keyword>
<dbReference type="Proteomes" id="UP001178508">
    <property type="component" value="Chromosome 21"/>
</dbReference>
<reference evidence="3" key="1">
    <citation type="submission" date="2023-08" db="EMBL/GenBank/DDBJ databases">
        <authorList>
            <person name="Alioto T."/>
            <person name="Alioto T."/>
            <person name="Gomez Garrido J."/>
        </authorList>
    </citation>
    <scope>NUCLEOTIDE SEQUENCE</scope>
</reference>
<evidence type="ECO:0000256" key="2">
    <source>
        <dbReference type="SAM" id="Phobius"/>
    </source>
</evidence>
<keyword evidence="2" id="KW-0472">Membrane</keyword>
<dbReference type="AlphaFoldDB" id="A0AAV1HCJ9"/>
<keyword evidence="2" id="KW-1133">Transmembrane helix</keyword>
<gene>
    <name evidence="3" type="ORF">XNOV1_A011320</name>
</gene>
<feature type="compositionally biased region" description="Low complexity" evidence="1">
    <location>
        <begin position="552"/>
        <end position="566"/>
    </location>
</feature>
<evidence type="ECO:0000313" key="4">
    <source>
        <dbReference type="Proteomes" id="UP001178508"/>
    </source>
</evidence>
<feature type="transmembrane region" description="Helical" evidence="2">
    <location>
        <begin position="357"/>
        <end position="381"/>
    </location>
</feature>
<organism evidence="3 4">
    <name type="scientific">Xyrichtys novacula</name>
    <name type="common">Pearly razorfish</name>
    <name type="synonym">Hemipteronotus novacula</name>
    <dbReference type="NCBI Taxonomy" id="13765"/>
    <lineage>
        <taxon>Eukaryota</taxon>
        <taxon>Metazoa</taxon>
        <taxon>Chordata</taxon>
        <taxon>Craniata</taxon>
        <taxon>Vertebrata</taxon>
        <taxon>Euteleostomi</taxon>
        <taxon>Actinopterygii</taxon>
        <taxon>Neopterygii</taxon>
        <taxon>Teleostei</taxon>
        <taxon>Neoteleostei</taxon>
        <taxon>Acanthomorphata</taxon>
        <taxon>Eupercaria</taxon>
        <taxon>Labriformes</taxon>
        <taxon>Labridae</taxon>
        <taxon>Xyrichtys</taxon>
    </lineage>
</organism>
<evidence type="ECO:0000313" key="3">
    <source>
        <dbReference type="EMBL" id="CAJ1083024.1"/>
    </source>
</evidence>
<feature type="compositionally biased region" description="Polar residues" evidence="1">
    <location>
        <begin position="522"/>
        <end position="539"/>
    </location>
</feature>
<feature type="compositionally biased region" description="Gly residues" evidence="1">
    <location>
        <begin position="574"/>
        <end position="584"/>
    </location>
</feature>
<name>A0AAV1HCJ9_XYRNO</name>
<proteinExistence type="predicted"/>
<protein>
    <submittedName>
        <fullName evidence="3">Uncharacterized protein LOC121523518</fullName>
    </submittedName>
</protein>
<dbReference type="EMBL" id="OY660884">
    <property type="protein sequence ID" value="CAJ1083024.1"/>
    <property type="molecule type" value="Genomic_DNA"/>
</dbReference>